<dbReference type="EMBL" id="JAQZSM010000050">
    <property type="protein sequence ID" value="MDD7973717.1"/>
    <property type="molecule type" value="Genomic_DNA"/>
</dbReference>
<keyword evidence="1" id="KW-0472">Membrane</keyword>
<protein>
    <submittedName>
        <fullName evidence="2">Uncharacterized protein</fullName>
    </submittedName>
</protein>
<proteinExistence type="predicted"/>
<keyword evidence="3" id="KW-1185">Reference proteome</keyword>
<evidence type="ECO:0000256" key="1">
    <source>
        <dbReference type="SAM" id="Phobius"/>
    </source>
</evidence>
<organism evidence="2 3">
    <name type="scientific">Roseinatronobacter alkalisoli</name>
    <dbReference type="NCBI Taxonomy" id="3028235"/>
    <lineage>
        <taxon>Bacteria</taxon>
        <taxon>Pseudomonadati</taxon>
        <taxon>Pseudomonadota</taxon>
        <taxon>Alphaproteobacteria</taxon>
        <taxon>Rhodobacterales</taxon>
        <taxon>Paracoccaceae</taxon>
        <taxon>Roseinatronobacter</taxon>
    </lineage>
</organism>
<name>A0ABT5TF18_9RHOB</name>
<dbReference type="Proteomes" id="UP001431784">
    <property type="component" value="Unassembled WGS sequence"/>
</dbReference>
<keyword evidence="1" id="KW-0812">Transmembrane</keyword>
<reference evidence="2" key="1">
    <citation type="submission" date="2023-02" db="EMBL/GenBank/DDBJ databases">
        <title>Description of Roseinatronobacter alkalisoli sp. nov., an alkaliphilic bacerium isolated from soda soil.</title>
        <authorList>
            <person name="Wei W."/>
        </authorList>
    </citation>
    <scope>NUCLEOTIDE SEQUENCE</scope>
    <source>
        <strain evidence="2">HJB301</strain>
    </source>
</reference>
<accession>A0ABT5TF18</accession>
<sequence>MQRLVKRQRILPPHKSGRDPSHGFILISTLFIALLLISLVVSIQSRALNNQRLLTRLTQDIREDIARDAIHERLRGIVAIAIVQDTPADIRFPLDASGFVLRQDEMDWQVYLQDQAGLPHLYLARPELLAVAFPDIPDFLSRRDVLIRALGAGQHLPRLEMSLAQLRVPAHPPHMVTQSGRAARINPHHAPEPLRTRLSSLPPYLVLDGQPQVLGVRIMRQ</sequence>
<gene>
    <name evidence="2" type="ORF">PUT78_21890</name>
</gene>
<evidence type="ECO:0000313" key="2">
    <source>
        <dbReference type="EMBL" id="MDD7973717.1"/>
    </source>
</evidence>
<keyword evidence="1" id="KW-1133">Transmembrane helix</keyword>
<feature type="transmembrane region" description="Helical" evidence="1">
    <location>
        <begin position="21"/>
        <end position="43"/>
    </location>
</feature>
<comment type="caution">
    <text evidence="2">The sequence shown here is derived from an EMBL/GenBank/DDBJ whole genome shotgun (WGS) entry which is preliminary data.</text>
</comment>
<evidence type="ECO:0000313" key="3">
    <source>
        <dbReference type="Proteomes" id="UP001431784"/>
    </source>
</evidence>
<dbReference type="RefSeq" id="WP_274354378.1">
    <property type="nucleotide sequence ID" value="NZ_JAQZSM010000050.1"/>
</dbReference>